<dbReference type="EMBL" id="KZ857423">
    <property type="protein sequence ID" value="RDX46841.1"/>
    <property type="molecule type" value="Genomic_DNA"/>
</dbReference>
<reference evidence="1 2" key="1">
    <citation type="journal article" date="2018" name="Biotechnol. Biofuels">
        <title>Integrative visual omics of the white-rot fungus Polyporus brumalis exposes the biotechnological potential of its oxidative enzymes for delignifying raw plant biomass.</title>
        <authorList>
            <person name="Miyauchi S."/>
            <person name="Rancon A."/>
            <person name="Drula E."/>
            <person name="Hage H."/>
            <person name="Chaduli D."/>
            <person name="Favel A."/>
            <person name="Grisel S."/>
            <person name="Henrissat B."/>
            <person name="Herpoel-Gimbert I."/>
            <person name="Ruiz-Duenas F.J."/>
            <person name="Chevret D."/>
            <person name="Hainaut M."/>
            <person name="Lin J."/>
            <person name="Wang M."/>
            <person name="Pangilinan J."/>
            <person name="Lipzen A."/>
            <person name="Lesage-Meessen L."/>
            <person name="Navarro D."/>
            <person name="Riley R."/>
            <person name="Grigoriev I.V."/>
            <person name="Zhou S."/>
            <person name="Raouche S."/>
            <person name="Rosso M.N."/>
        </authorList>
    </citation>
    <scope>NUCLEOTIDE SEQUENCE [LARGE SCALE GENOMIC DNA]</scope>
    <source>
        <strain evidence="1 2">BRFM 1820</strain>
    </source>
</reference>
<evidence type="ECO:0000313" key="1">
    <source>
        <dbReference type="EMBL" id="RDX46841.1"/>
    </source>
</evidence>
<dbReference type="AlphaFoldDB" id="A0A371D2V3"/>
<protein>
    <recommendedName>
        <fullName evidence="3">SAP domain-containing protein</fullName>
    </recommendedName>
</protein>
<proteinExistence type="predicted"/>
<evidence type="ECO:0000313" key="2">
    <source>
        <dbReference type="Proteomes" id="UP000256964"/>
    </source>
</evidence>
<dbReference type="Proteomes" id="UP000256964">
    <property type="component" value="Unassembled WGS sequence"/>
</dbReference>
<organism evidence="1 2">
    <name type="scientific">Lentinus brumalis</name>
    <dbReference type="NCBI Taxonomy" id="2498619"/>
    <lineage>
        <taxon>Eukaryota</taxon>
        <taxon>Fungi</taxon>
        <taxon>Dikarya</taxon>
        <taxon>Basidiomycota</taxon>
        <taxon>Agaricomycotina</taxon>
        <taxon>Agaricomycetes</taxon>
        <taxon>Polyporales</taxon>
        <taxon>Polyporaceae</taxon>
        <taxon>Lentinus</taxon>
    </lineage>
</organism>
<name>A0A371D2V3_9APHY</name>
<evidence type="ECO:0008006" key="3">
    <source>
        <dbReference type="Google" id="ProtNLM"/>
    </source>
</evidence>
<gene>
    <name evidence="1" type="ORF">OH76DRAFT_1406436</name>
</gene>
<keyword evidence="2" id="KW-1185">Reference proteome</keyword>
<dbReference type="OrthoDB" id="3251176at2759"/>
<accession>A0A371D2V3</accession>
<sequence length="553" mass="62473">MSANTPDPDDDLLVLPVVNQCVDRANPEIQTYELRISKHTNKQLSALLASYNEYKSGNRATLTQRLRTFANNENKWRSLFQPARGHQRGDISELAAKKCPTARRIIETFGAKQRERTYKPKKSGSEMRPVVPLTAQRIAANNIWAAGVLRRQEDRQKVKMKLTQSGEDATTADADGDGPVGEELLTRLSLQDHGPANKLTTMRRVERQFLAFNHDVLGQFGDVKSQLSDLRTAVALSLLNSSHPATLAVQSASMCGPPHHQQQSHAAHPMLSARAAVSAFSAPTASHSVTAEHFPALVSTQDATFSFGEDPAPPTRLPAPFSTTVDCNIGFNGMPATAVAHDKDTIAPENRLVFELDGQSLVFDKSTVPNPPKISFADDISRLFREWHASDLLVVNGQGIPIKHWERFYKKRNRIKEHAWDVVGGLWGHWKFLVEERERYPSEEEFWAKYSDQDGKRLSFQRLLDVLQDQRKVEQERDAAAALHFFHHDLSSAAARGYFRYKKSGKMRTHRKAKQVAERWRKILREQPDIAQEWEVIRAEFEESQAYPRSPSF</sequence>